<protein>
    <submittedName>
        <fullName evidence="1">Uncharacterized protein</fullName>
    </submittedName>
</protein>
<evidence type="ECO:0000313" key="2">
    <source>
        <dbReference type="Proteomes" id="UP001283361"/>
    </source>
</evidence>
<dbReference type="EMBL" id="JAWDGP010001640">
    <property type="protein sequence ID" value="KAK3789685.1"/>
    <property type="molecule type" value="Genomic_DNA"/>
</dbReference>
<dbReference type="AlphaFoldDB" id="A0AAE1ALE2"/>
<gene>
    <name evidence="1" type="ORF">RRG08_034898</name>
</gene>
<name>A0AAE1ALE2_9GAST</name>
<organism evidence="1 2">
    <name type="scientific">Elysia crispata</name>
    <name type="common">lettuce slug</name>
    <dbReference type="NCBI Taxonomy" id="231223"/>
    <lineage>
        <taxon>Eukaryota</taxon>
        <taxon>Metazoa</taxon>
        <taxon>Spiralia</taxon>
        <taxon>Lophotrochozoa</taxon>
        <taxon>Mollusca</taxon>
        <taxon>Gastropoda</taxon>
        <taxon>Heterobranchia</taxon>
        <taxon>Euthyneura</taxon>
        <taxon>Panpulmonata</taxon>
        <taxon>Sacoglossa</taxon>
        <taxon>Placobranchoidea</taxon>
        <taxon>Plakobranchidae</taxon>
        <taxon>Elysia</taxon>
    </lineage>
</organism>
<proteinExistence type="predicted"/>
<comment type="caution">
    <text evidence="1">The sequence shown here is derived from an EMBL/GenBank/DDBJ whole genome shotgun (WGS) entry which is preliminary data.</text>
</comment>
<evidence type="ECO:0000313" key="1">
    <source>
        <dbReference type="EMBL" id="KAK3789685.1"/>
    </source>
</evidence>
<reference evidence="1" key="1">
    <citation type="journal article" date="2023" name="G3 (Bethesda)">
        <title>A reference genome for the long-term kleptoplast-retaining sea slug Elysia crispata morphotype clarki.</title>
        <authorList>
            <person name="Eastman K.E."/>
            <person name="Pendleton A.L."/>
            <person name="Shaikh M.A."/>
            <person name="Suttiyut T."/>
            <person name="Ogas R."/>
            <person name="Tomko P."/>
            <person name="Gavelis G."/>
            <person name="Widhalm J.R."/>
            <person name="Wisecaver J.H."/>
        </authorList>
    </citation>
    <scope>NUCLEOTIDE SEQUENCE</scope>
    <source>
        <strain evidence="1">ECLA1</strain>
    </source>
</reference>
<keyword evidence="2" id="KW-1185">Reference proteome</keyword>
<accession>A0AAE1ALE2</accession>
<dbReference type="Proteomes" id="UP001283361">
    <property type="component" value="Unassembled WGS sequence"/>
</dbReference>
<sequence>MVDKSLSVGTRGYGRQESLYHHQRSQYTGIFLSSPEEMVDKNLSIITRGDEEMVDKNLSVVTEEMVVKSLSIITRGDGGQESLCRYQRRCRRDGRQESLCRHQRSHKTRMSLSSPEEMVDRNLSVFTRGDEEMVDRNFSVFTRGDVRQESLRRHQRRRYSRVSLSSPVEMVDKNLSIITRGASRQESLCRHQSFAKVPPYLALSVDKLYFLFRAPYGLPKINHIPYSKVQIPQFYSSEENKQSFGATEVDILFHTFSKVVIYRRYTPTSLVITGVYDILEAGVISVTNQPGDWARQIIRSCHAWFYHLR</sequence>